<feature type="binding site" evidence="9">
    <location>
        <position position="172"/>
    </location>
    <ligand>
        <name>ATP</name>
        <dbReference type="ChEBI" id="CHEBI:30616"/>
    </ligand>
</feature>
<feature type="binding site" evidence="9">
    <location>
        <position position="21"/>
    </location>
    <ligand>
        <name>ATP</name>
        <dbReference type="ChEBI" id="CHEBI:30616"/>
    </ligand>
</feature>
<gene>
    <name evidence="9" type="primary">ruvB</name>
    <name evidence="11" type="ORF">FHR20_003875</name>
</gene>
<dbReference type="InterPro" id="IPR004605">
    <property type="entry name" value="DNA_helicase_Holl-junc_RuvB"/>
</dbReference>
<feature type="binding site" evidence="9">
    <location>
        <position position="311"/>
    </location>
    <ligand>
        <name>DNA</name>
        <dbReference type="ChEBI" id="CHEBI:16991"/>
    </ligand>
</feature>
<dbReference type="Gene3D" id="1.10.10.10">
    <property type="entry name" value="Winged helix-like DNA-binding domain superfamily/Winged helix DNA-binding domain"/>
    <property type="match status" value="1"/>
</dbReference>
<proteinExistence type="inferred from homology"/>
<evidence type="ECO:0000256" key="9">
    <source>
        <dbReference type="HAMAP-Rule" id="MF_00016"/>
    </source>
</evidence>
<comment type="similarity">
    <text evidence="9">Belongs to the RuvB family.</text>
</comment>
<keyword evidence="2 9" id="KW-0547">Nucleotide-binding</keyword>
<dbReference type="GO" id="GO:0006281">
    <property type="term" value="P:DNA repair"/>
    <property type="evidence" value="ECO:0007669"/>
    <property type="project" value="UniProtKB-UniRule"/>
</dbReference>
<dbReference type="GO" id="GO:0005737">
    <property type="term" value="C:cytoplasm"/>
    <property type="evidence" value="ECO:0007669"/>
    <property type="project" value="UniProtKB-SubCell"/>
</dbReference>
<evidence type="ECO:0000256" key="1">
    <source>
        <dbReference type="ARBA" id="ARBA00022490"/>
    </source>
</evidence>
<evidence type="ECO:0000256" key="5">
    <source>
        <dbReference type="ARBA" id="ARBA00022840"/>
    </source>
</evidence>
<comment type="subunit">
    <text evidence="9">Homohexamer. Forms an RuvA(8)-RuvB(12)-Holliday junction (HJ) complex. HJ DNA is sandwiched between 2 RuvA tetramers; dsDNA enters through RuvA and exits via RuvB. An RuvB hexamer assembles on each DNA strand where it exits the tetramer. Each RuvB hexamer is contacted by two RuvA subunits (via domain III) on 2 adjacent RuvB subunits; this complex drives branch migration. In the full resolvosome a probable DNA-RuvA(4)-RuvB(12)-RuvC(2) complex forms which resolves the HJ.</text>
</comment>
<evidence type="ECO:0000256" key="4">
    <source>
        <dbReference type="ARBA" id="ARBA00022801"/>
    </source>
</evidence>
<feature type="binding site" evidence="9">
    <location>
        <position position="316"/>
    </location>
    <ligand>
        <name>DNA</name>
        <dbReference type="ChEBI" id="CHEBI:16991"/>
    </ligand>
</feature>
<feature type="binding site" evidence="9">
    <location>
        <position position="22"/>
    </location>
    <ligand>
        <name>ATP</name>
        <dbReference type="ChEBI" id="CHEBI:30616"/>
    </ligand>
</feature>
<feature type="binding site" evidence="9">
    <location>
        <position position="66"/>
    </location>
    <ligand>
        <name>ATP</name>
        <dbReference type="ChEBI" id="CHEBI:30616"/>
    </ligand>
</feature>
<feature type="binding site" evidence="9">
    <location>
        <position position="68"/>
    </location>
    <ligand>
        <name>ATP</name>
        <dbReference type="ChEBI" id="CHEBI:30616"/>
    </ligand>
</feature>
<feature type="binding site" evidence="9">
    <location>
        <position position="67"/>
    </location>
    <ligand>
        <name>ATP</name>
        <dbReference type="ChEBI" id="CHEBI:30616"/>
    </ligand>
</feature>
<dbReference type="HAMAP" id="MF_00016">
    <property type="entry name" value="DNA_HJ_migration_RuvB"/>
    <property type="match status" value="1"/>
</dbReference>
<dbReference type="InterPro" id="IPR027417">
    <property type="entry name" value="P-loop_NTPase"/>
</dbReference>
<feature type="binding site" evidence="9">
    <location>
        <position position="182"/>
    </location>
    <ligand>
        <name>ATP</name>
        <dbReference type="ChEBI" id="CHEBI:30616"/>
    </ligand>
</feature>
<evidence type="ECO:0000256" key="6">
    <source>
        <dbReference type="ARBA" id="ARBA00023125"/>
    </source>
</evidence>
<dbReference type="GO" id="GO:0009378">
    <property type="term" value="F:four-way junction helicase activity"/>
    <property type="evidence" value="ECO:0007669"/>
    <property type="project" value="InterPro"/>
</dbReference>
<keyword evidence="5 9" id="KW-0067">ATP-binding</keyword>
<sequence>MTDSDRLLSSARRIDDVDAALRPKSLDEFVGQRAARENLRVFIDAARSRGEALDHVLFFGPPGLGKTTLAQIIAREMGVGFRATSGPVIAKSGDLAALLTNLEDGDVLFIDEIHRLNPAVEEVLYPAMEDRALDLMIGEGPSARSVRIDLPRFTLVGATTRQGLLTQPLRDRFGIPVRLNFYAVDELERVVARAARLLDLHVAPDGAHEIARRSRGTPRIAGRLLRRVRDFANVLGEETVHARVADQSLTRLEVDALGLDAMDRRYLTMIADIYKGGPVGVETLAAGLSEPRDTIEEVIEPYLIQIGMIARTARGRCLNAAGWKHLGLTPPSTAQEGLFD</sequence>
<evidence type="ECO:0000313" key="11">
    <source>
        <dbReference type="EMBL" id="NIJ66897.1"/>
    </source>
</evidence>
<comment type="subcellular location">
    <subcellularLocation>
        <location evidence="9">Cytoplasm</location>
    </subcellularLocation>
</comment>
<dbReference type="InterPro" id="IPR003593">
    <property type="entry name" value="AAA+_ATPase"/>
</dbReference>
<dbReference type="Gene3D" id="1.10.8.60">
    <property type="match status" value="1"/>
</dbReference>
<keyword evidence="7 9" id="KW-0233">DNA recombination</keyword>
<evidence type="ECO:0000259" key="10">
    <source>
        <dbReference type="SMART" id="SM00382"/>
    </source>
</evidence>
<evidence type="ECO:0000256" key="3">
    <source>
        <dbReference type="ARBA" id="ARBA00022763"/>
    </source>
</evidence>
<comment type="catalytic activity">
    <reaction evidence="9">
        <text>ATP + H2O = ADP + phosphate + H(+)</text>
        <dbReference type="Rhea" id="RHEA:13065"/>
        <dbReference type="ChEBI" id="CHEBI:15377"/>
        <dbReference type="ChEBI" id="CHEBI:15378"/>
        <dbReference type="ChEBI" id="CHEBI:30616"/>
        <dbReference type="ChEBI" id="CHEBI:43474"/>
        <dbReference type="ChEBI" id="CHEBI:456216"/>
    </reaction>
</comment>
<keyword evidence="8 9" id="KW-0234">DNA repair</keyword>
<evidence type="ECO:0000256" key="7">
    <source>
        <dbReference type="ARBA" id="ARBA00023172"/>
    </source>
</evidence>
<comment type="caution">
    <text evidence="9">Lacks conserved residue(s) required for the propagation of feature annotation.</text>
</comment>
<dbReference type="SUPFAM" id="SSF52540">
    <property type="entry name" value="P-loop containing nucleoside triphosphate hydrolases"/>
    <property type="match status" value="1"/>
</dbReference>
<dbReference type="InterPro" id="IPR008823">
    <property type="entry name" value="RuvB_wg_C"/>
</dbReference>
<name>A0A7X5ZX60_9SPHN</name>
<dbReference type="Proteomes" id="UP000564677">
    <property type="component" value="Unassembled WGS sequence"/>
</dbReference>
<keyword evidence="1 9" id="KW-0963">Cytoplasm</keyword>
<keyword evidence="12" id="KW-1185">Reference proteome</keyword>
<feature type="region of interest" description="Head domain (RuvB-H)" evidence="9">
    <location>
        <begin position="256"/>
        <end position="340"/>
    </location>
</feature>
<dbReference type="InterPro" id="IPR041445">
    <property type="entry name" value="AAA_lid_4"/>
</dbReference>
<dbReference type="GO" id="GO:0048476">
    <property type="term" value="C:Holliday junction resolvase complex"/>
    <property type="evidence" value="ECO:0007669"/>
    <property type="project" value="UniProtKB-UniRule"/>
</dbReference>
<dbReference type="InterPro" id="IPR036390">
    <property type="entry name" value="WH_DNA-bd_sf"/>
</dbReference>
<reference evidence="11 12" key="1">
    <citation type="submission" date="2020-03" db="EMBL/GenBank/DDBJ databases">
        <title>Genomic Encyclopedia of Type Strains, Phase IV (KMG-IV): sequencing the most valuable type-strain genomes for metagenomic binning, comparative biology and taxonomic classification.</title>
        <authorList>
            <person name="Goeker M."/>
        </authorList>
    </citation>
    <scope>NUCLEOTIDE SEQUENCE [LARGE SCALE GENOMIC DNA]</scope>
    <source>
        <strain evidence="11 12">DSM 4733</strain>
    </source>
</reference>
<feature type="domain" description="AAA+ ATPase" evidence="10">
    <location>
        <begin position="52"/>
        <end position="185"/>
    </location>
</feature>
<evidence type="ECO:0000313" key="12">
    <source>
        <dbReference type="Proteomes" id="UP000564677"/>
    </source>
</evidence>
<dbReference type="Pfam" id="PF05491">
    <property type="entry name" value="WHD_RuvB"/>
    <property type="match status" value="1"/>
</dbReference>
<dbReference type="EC" id="3.6.4.-" evidence="9"/>
<dbReference type="SMART" id="SM00382">
    <property type="entry name" value="AAA"/>
    <property type="match status" value="1"/>
</dbReference>
<evidence type="ECO:0000256" key="8">
    <source>
        <dbReference type="ARBA" id="ARBA00023204"/>
    </source>
</evidence>
<feature type="binding site" evidence="9">
    <location>
        <position position="67"/>
    </location>
    <ligand>
        <name>Mg(2+)</name>
        <dbReference type="ChEBI" id="CHEBI:18420"/>
    </ligand>
</feature>
<dbReference type="GO" id="GO:0006310">
    <property type="term" value="P:DNA recombination"/>
    <property type="evidence" value="ECO:0007669"/>
    <property type="project" value="UniProtKB-UniRule"/>
</dbReference>
<comment type="caution">
    <text evidence="11">The sequence shown here is derived from an EMBL/GenBank/DDBJ whole genome shotgun (WGS) entry which is preliminary data.</text>
</comment>
<dbReference type="PANTHER" id="PTHR42848:SF1">
    <property type="entry name" value="HOLLIDAY JUNCTION BRANCH MIGRATION COMPLEX SUBUNIT RUVB"/>
    <property type="match status" value="1"/>
</dbReference>
<organism evidence="11 12">
    <name type="scientific">Sphingomonas leidyi</name>
    <dbReference type="NCBI Taxonomy" id="68569"/>
    <lineage>
        <taxon>Bacteria</taxon>
        <taxon>Pseudomonadati</taxon>
        <taxon>Pseudomonadota</taxon>
        <taxon>Alphaproteobacteria</taxon>
        <taxon>Sphingomonadales</taxon>
        <taxon>Sphingomonadaceae</taxon>
        <taxon>Sphingomonas</taxon>
    </lineage>
</organism>
<dbReference type="InterPro" id="IPR036388">
    <property type="entry name" value="WH-like_DNA-bd_sf"/>
</dbReference>
<feature type="binding site" evidence="9">
    <location>
        <position position="292"/>
    </location>
    <ligand>
        <name>DNA</name>
        <dbReference type="ChEBI" id="CHEBI:16991"/>
    </ligand>
</feature>
<keyword evidence="3 9" id="KW-0227">DNA damage</keyword>
<feature type="region of interest" description="Small ATPAse domain (RuvB-S)" evidence="9">
    <location>
        <begin position="183"/>
        <end position="253"/>
    </location>
</feature>
<comment type="function">
    <text evidence="9">The RuvA-RuvB-RuvC complex processes Holliday junction (HJ) DNA during genetic recombination and DNA repair, while the RuvA-RuvB complex plays an important role in the rescue of blocked DNA replication forks via replication fork reversal (RFR). RuvA specifically binds to HJ cruciform DNA, conferring on it an open structure. The RuvB hexamer acts as an ATP-dependent pump, pulling dsDNA into and through the RuvAB complex. RuvB forms 2 homohexamers on either side of HJ DNA bound by 1 or 2 RuvA tetramers; 4 subunits per hexamer contact DNA at a time. Coordinated motions by a converter formed by DNA-disengaged RuvB subunits stimulates ATP hydrolysis and nucleotide exchange. Immobilization of the converter enables RuvB to convert the ATP-contained energy into a lever motion, pulling 2 nucleotides of DNA out of the RuvA tetramer per ATP hydrolyzed, thus driving DNA branch migration. The RuvB motors rotate together with the DNA substrate, which together with the progressing nucleotide cycle form the mechanistic basis for DNA recombination by continuous HJ branch migration. Branch migration allows RuvC to scan DNA until it finds its consensus sequence, where it cleaves and resolves cruciform DNA.</text>
</comment>
<dbReference type="PANTHER" id="PTHR42848">
    <property type="match status" value="1"/>
</dbReference>
<evidence type="ECO:0000256" key="2">
    <source>
        <dbReference type="ARBA" id="ARBA00022741"/>
    </source>
</evidence>
<protein>
    <recommendedName>
        <fullName evidence="9">Holliday junction branch migration complex subunit RuvB</fullName>
        <ecNumber evidence="9">3.6.4.-</ecNumber>
    </recommendedName>
</protein>
<dbReference type="GO" id="GO:0005524">
    <property type="term" value="F:ATP binding"/>
    <property type="evidence" value="ECO:0007669"/>
    <property type="project" value="UniProtKB-UniRule"/>
</dbReference>
<dbReference type="EMBL" id="JAASQV010000005">
    <property type="protein sequence ID" value="NIJ66897.1"/>
    <property type="molecule type" value="Genomic_DNA"/>
</dbReference>
<dbReference type="NCBIfam" id="NF000868">
    <property type="entry name" value="PRK00080.1"/>
    <property type="match status" value="1"/>
</dbReference>
<dbReference type="CDD" id="cd00009">
    <property type="entry name" value="AAA"/>
    <property type="match status" value="1"/>
</dbReference>
<dbReference type="Gene3D" id="3.40.50.300">
    <property type="entry name" value="P-loop containing nucleotide triphosphate hydrolases"/>
    <property type="match status" value="1"/>
</dbReference>
<dbReference type="SUPFAM" id="SSF46785">
    <property type="entry name" value="Winged helix' DNA-binding domain"/>
    <property type="match status" value="1"/>
</dbReference>
<dbReference type="NCBIfam" id="TIGR00635">
    <property type="entry name" value="ruvB"/>
    <property type="match status" value="1"/>
</dbReference>
<dbReference type="GO" id="GO:0016787">
    <property type="term" value="F:hydrolase activity"/>
    <property type="evidence" value="ECO:0007669"/>
    <property type="project" value="UniProtKB-KW"/>
</dbReference>
<feature type="binding site" evidence="9">
    <location>
        <position position="219"/>
    </location>
    <ligand>
        <name>ATP</name>
        <dbReference type="ChEBI" id="CHEBI:30616"/>
    </ligand>
</feature>
<feature type="binding site" evidence="9">
    <location>
        <position position="63"/>
    </location>
    <ligand>
        <name>ATP</name>
        <dbReference type="ChEBI" id="CHEBI:30616"/>
    </ligand>
</feature>
<accession>A0A7X5ZX60</accession>
<dbReference type="RefSeq" id="WP_167301221.1">
    <property type="nucleotide sequence ID" value="NZ_CP170557.1"/>
</dbReference>
<keyword evidence="11" id="KW-0347">Helicase</keyword>
<dbReference type="AlphaFoldDB" id="A0A7X5ZX60"/>
<dbReference type="Pfam" id="PF17864">
    <property type="entry name" value="AAA_lid_4"/>
    <property type="match status" value="1"/>
</dbReference>
<dbReference type="GO" id="GO:0000400">
    <property type="term" value="F:four-way junction DNA binding"/>
    <property type="evidence" value="ECO:0007669"/>
    <property type="project" value="UniProtKB-UniRule"/>
</dbReference>
<dbReference type="Pfam" id="PF05496">
    <property type="entry name" value="RuvB_N"/>
    <property type="match status" value="1"/>
</dbReference>
<keyword evidence="6 9" id="KW-0238">DNA-binding</keyword>
<keyword evidence="4 9" id="KW-0378">Hydrolase</keyword>
<comment type="domain">
    <text evidence="9">Has 3 domains, the large (RuvB-L) and small ATPase (RuvB-S) domains and the C-terminal head (RuvB-H) domain. The head domain binds DNA, while the ATPase domains jointly bind ATP, ADP or are empty depending on the state of the subunit in the translocation cycle. During a single DNA translocation step the structure of each domain remains the same, but their relative positions change.</text>
</comment>
<dbReference type="InterPro" id="IPR008824">
    <property type="entry name" value="RuvB-like_N"/>
</dbReference>